<evidence type="ECO:0000256" key="4">
    <source>
        <dbReference type="ARBA" id="ARBA00022630"/>
    </source>
</evidence>
<gene>
    <name evidence="11" type="ORF">BSAL_21955</name>
</gene>
<evidence type="ECO:0000256" key="6">
    <source>
        <dbReference type="ARBA" id="ARBA00022946"/>
    </source>
</evidence>
<dbReference type="VEuPathDB" id="TriTrypDB:BSAL_21955"/>
<comment type="cofactor">
    <cofactor evidence="1">
        <name>FAD</name>
        <dbReference type="ChEBI" id="CHEBI:57692"/>
    </cofactor>
</comment>
<dbReference type="InterPro" id="IPR006094">
    <property type="entry name" value="Oxid_FAD_bind_N"/>
</dbReference>
<dbReference type="SUPFAM" id="SSF55103">
    <property type="entry name" value="FAD-linked oxidases, C-terminal domain"/>
    <property type="match status" value="1"/>
</dbReference>
<dbReference type="InterPro" id="IPR004113">
    <property type="entry name" value="FAD-bd_oxidored_4_C"/>
</dbReference>
<comment type="similarity">
    <text evidence="3">Belongs to the FAD-binding oxidoreductase/transferase type 4 family.</text>
</comment>
<dbReference type="InterPro" id="IPR016171">
    <property type="entry name" value="Vanillyl_alc_oxidase_C-sub2"/>
</dbReference>
<dbReference type="FunFam" id="1.10.45.10:FF:000001">
    <property type="entry name" value="D-lactate dehydrogenase mitochondrial"/>
    <property type="match status" value="1"/>
</dbReference>
<protein>
    <recommendedName>
        <fullName evidence="9">D-lactate dehydrogenase (cytochrome)</fullName>
        <ecNumber evidence="9">1.1.2.4</ecNumber>
    </recommendedName>
</protein>
<dbReference type="InterPro" id="IPR016164">
    <property type="entry name" value="FAD-linked_Oxase-like_C"/>
</dbReference>
<dbReference type="Gene3D" id="1.10.45.10">
    <property type="entry name" value="Vanillyl-alcohol Oxidase, Chain A, domain 4"/>
    <property type="match status" value="1"/>
</dbReference>
<dbReference type="Pfam" id="PF02913">
    <property type="entry name" value="FAD-oxidase_C"/>
    <property type="match status" value="1"/>
</dbReference>
<dbReference type="GO" id="GO:1903457">
    <property type="term" value="P:lactate catabolic process"/>
    <property type="evidence" value="ECO:0007669"/>
    <property type="project" value="TreeGrafter"/>
</dbReference>
<evidence type="ECO:0000256" key="7">
    <source>
        <dbReference type="ARBA" id="ARBA00023002"/>
    </source>
</evidence>
<dbReference type="OrthoDB" id="5332616at2759"/>
<dbReference type="GO" id="GO:0004458">
    <property type="term" value="F:D-lactate dehydrogenase (cytochrome) activity"/>
    <property type="evidence" value="ECO:0007669"/>
    <property type="project" value="UniProtKB-EC"/>
</dbReference>
<evidence type="ECO:0000256" key="2">
    <source>
        <dbReference type="ARBA" id="ARBA00004173"/>
    </source>
</evidence>
<dbReference type="Pfam" id="PF01565">
    <property type="entry name" value="FAD_binding_4"/>
    <property type="match status" value="1"/>
</dbReference>
<evidence type="ECO:0000256" key="3">
    <source>
        <dbReference type="ARBA" id="ARBA00008000"/>
    </source>
</evidence>
<evidence type="ECO:0000313" key="12">
    <source>
        <dbReference type="Proteomes" id="UP000051952"/>
    </source>
</evidence>
<dbReference type="Gene3D" id="3.30.70.2740">
    <property type="match status" value="1"/>
</dbReference>
<dbReference type="InterPro" id="IPR036318">
    <property type="entry name" value="FAD-bd_PCMH-like_sf"/>
</dbReference>
<keyword evidence="12" id="KW-1185">Reference proteome</keyword>
<dbReference type="GO" id="GO:0071949">
    <property type="term" value="F:FAD binding"/>
    <property type="evidence" value="ECO:0007669"/>
    <property type="project" value="InterPro"/>
</dbReference>
<dbReference type="EMBL" id="CYKH01001748">
    <property type="protein sequence ID" value="CUG89539.1"/>
    <property type="molecule type" value="Genomic_DNA"/>
</dbReference>
<evidence type="ECO:0000259" key="10">
    <source>
        <dbReference type="PROSITE" id="PS51387"/>
    </source>
</evidence>
<dbReference type="OMA" id="RACNAYS"/>
<dbReference type="PROSITE" id="PS51387">
    <property type="entry name" value="FAD_PCMH"/>
    <property type="match status" value="1"/>
</dbReference>
<evidence type="ECO:0000256" key="9">
    <source>
        <dbReference type="ARBA" id="ARBA00038897"/>
    </source>
</evidence>
<dbReference type="PANTHER" id="PTHR11748:SF111">
    <property type="entry name" value="D-LACTATE DEHYDROGENASE, MITOCHONDRIAL-RELATED"/>
    <property type="match status" value="1"/>
</dbReference>
<organism evidence="11 12">
    <name type="scientific">Bodo saltans</name>
    <name type="common">Flagellated protozoan</name>
    <dbReference type="NCBI Taxonomy" id="75058"/>
    <lineage>
        <taxon>Eukaryota</taxon>
        <taxon>Discoba</taxon>
        <taxon>Euglenozoa</taxon>
        <taxon>Kinetoplastea</taxon>
        <taxon>Metakinetoplastina</taxon>
        <taxon>Eubodonida</taxon>
        <taxon>Bodonidae</taxon>
        <taxon>Bodo</taxon>
    </lineage>
</organism>
<dbReference type="AlphaFoldDB" id="A0A0S4JD99"/>
<evidence type="ECO:0000256" key="1">
    <source>
        <dbReference type="ARBA" id="ARBA00001974"/>
    </source>
</evidence>
<dbReference type="GO" id="GO:0008720">
    <property type="term" value="F:D-lactate dehydrogenase (NAD+) activity"/>
    <property type="evidence" value="ECO:0007669"/>
    <property type="project" value="TreeGrafter"/>
</dbReference>
<feature type="domain" description="FAD-binding PCMH-type" evidence="10">
    <location>
        <begin position="40"/>
        <end position="216"/>
    </location>
</feature>
<evidence type="ECO:0000256" key="5">
    <source>
        <dbReference type="ARBA" id="ARBA00022827"/>
    </source>
</evidence>
<name>A0A0S4JD99_BODSA</name>
<dbReference type="InterPro" id="IPR016166">
    <property type="entry name" value="FAD-bd_PCMH"/>
</dbReference>
<keyword evidence="4" id="KW-0285">Flavoprotein</keyword>
<dbReference type="GO" id="GO:0005739">
    <property type="term" value="C:mitochondrion"/>
    <property type="evidence" value="ECO:0007669"/>
    <property type="project" value="UniProtKB-SubCell"/>
</dbReference>
<dbReference type="EC" id="1.1.2.4" evidence="9"/>
<reference evidence="12" key="1">
    <citation type="submission" date="2015-09" db="EMBL/GenBank/DDBJ databases">
        <authorList>
            <consortium name="Pathogen Informatics"/>
        </authorList>
    </citation>
    <scope>NUCLEOTIDE SEQUENCE [LARGE SCALE GENOMIC DNA]</scope>
    <source>
        <strain evidence="12">Lake Konstanz</strain>
    </source>
</reference>
<proteinExistence type="inferred from homology"/>
<dbReference type="FunFam" id="3.30.70.2740:FF:000001">
    <property type="entry name" value="D-lactate dehydrogenase mitochondrial"/>
    <property type="match status" value="1"/>
</dbReference>
<evidence type="ECO:0000313" key="11">
    <source>
        <dbReference type="EMBL" id="CUG89539.1"/>
    </source>
</evidence>
<evidence type="ECO:0000256" key="8">
    <source>
        <dbReference type="ARBA" id="ARBA00023128"/>
    </source>
</evidence>
<dbReference type="InterPro" id="IPR016169">
    <property type="entry name" value="FAD-bd_PCMH_sub2"/>
</dbReference>
<dbReference type="SUPFAM" id="SSF56176">
    <property type="entry name" value="FAD-binding/transporter-associated domain-like"/>
    <property type="match status" value="1"/>
</dbReference>
<dbReference type="Proteomes" id="UP000051952">
    <property type="component" value="Unassembled WGS sequence"/>
</dbReference>
<accession>A0A0S4JD99</accession>
<keyword evidence="7" id="KW-0560">Oxidoreductase</keyword>
<keyword evidence="8" id="KW-0496">Mitochondrion</keyword>
<comment type="subcellular location">
    <subcellularLocation>
        <location evidence="2">Mitochondrion</location>
    </subcellularLocation>
</comment>
<keyword evidence="5" id="KW-0274">FAD</keyword>
<keyword evidence="6" id="KW-0809">Transit peptide</keyword>
<dbReference type="PANTHER" id="PTHR11748">
    <property type="entry name" value="D-LACTATE DEHYDROGENASE"/>
    <property type="match status" value="1"/>
</dbReference>
<dbReference type="Gene3D" id="3.30.465.10">
    <property type="match status" value="1"/>
</dbReference>
<sequence length="478" mass="51530">MPSKSQFIVALEVLGREQSIEVIVDAKKLESFSSDKSVYEAHLPCAAVRPDSLESVSSVVKLCLQHNVPMTPQGAASGLEGGCIPRHGGCVIDTSKLRRFDIDKANSCVWVGAGWKKLELLKKVHSEGLHFGPDPASNPSVGGMCSTGGSGMSTLKYGTTRENVLSLRVVTPSGAIIQTRQVVRKSSTGLDLTQLYCGSEGTLGVIGEICFKLHKKLDFIAGGIAQFNTTEDAVKSVVEIRKLGNLHSLIRCELLNKGAVVVSNQELGTKLPVAPTVLLEFADSEPSLEAIRRDFSVLETIFQSQRATSVRFLKDGEELESVWEARRGCLLAAGKFRKRKGEKILNTDVCVPLSALSDTVVSTEEDFAKADVPCVICAHIADGNFHCFIPFQTPEEKQRALSLEFRMVRRAIANGGSASGEHGVGVGKVKHLVAEHGAHHIAVQENIKKALDPRNLMNPGAFYPSQVALVSINPDAKL</sequence>